<dbReference type="PROSITE" id="PS50294">
    <property type="entry name" value="WD_REPEATS_REGION"/>
    <property type="match status" value="1"/>
</dbReference>
<dbReference type="InterPro" id="IPR036322">
    <property type="entry name" value="WD40_repeat_dom_sf"/>
</dbReference>
<evidence type="ECO:0000256" key="3">
    <source>
        <dbReference type="PROSITE-ProRule" id="PRU00221"/>
    </source>
</evidence>
<dbReference type="AlphaFoldDB" id="A0A8H5AZ03"/>
<evidence type="ECO:0000313" key="5">
    <source>
        <dbReference type="EMBL" id="KAF5313626.1"/>
    </source>
</evidence>
<proteinExistence type="predicted"/>
<dbReference type="SUPFAM" id="SSF50978">
    <property type="entry name" value="WD40 repeat-like"/>
    <property type="match status" value="1"/>
</dbReference>
<keyword evidence="4" id="KW-0812">Transmembrane</keyword>
<reference evidence="5 6" key="1">
    <citation type="journal article" date="2020" name="ISME J.">
        <title>Uncovering the hidden diversity of litter-decomposition mechanisms in mushroom-forming fungi.</title>
        <authorList>
            <person name="Floudas D."/>
            <person name="Bentzer J."/>
            <person name="Ahren D."/>
            <person name="Johansson T."/>
            <person name="Persson P."/>
            <person name="Tunlid A."/>
        </authorList>
    </citation>
    <scope>NUCLEOTIDE SEQUENCE [LARGE SCALE GENOMIC DNA]</scope>
    <source>
        <strain evidence="5 6">CBS 175.51</strain>
    </source>
</reference>
<dbReference type="PROSITE" id="PS50082">
    <property type="entry name" value="WD_REPEATS_2"/>
    <property type="match status" value="2"/>
</dbReference>
<comment type="caution">
    <text evidence="5">The sequence shown here is derived from an EMBL/GenBank/DDBJ whole genome shotgun (WGS) entry which is preliminary data.</text>
</comment>
<keyword evidence="4" id="KW-1133">Transmembrane helix</keyword>
<evidence type="ECO:0000256" key="1">
    <source>
        <dbReference type="ARBA" id="ARBA00022574"/>
    </source>
</evidence>
<organism evidence="5 6">
    <name type="scientific">Ephemerocybe angulata</name>
    <dbReference type="NCBI Taxonomy" id="980116"/>
    <lineage>
        <taxon>Eukaryota</taxon>
        <taxon>Fungi</taxon>
        <taxon>Dikarya</taxon>
        <taxon>Basidiomycota</taxon>
        <taxon>Agaricomycotina</taxon>
        <taxon>Agaricomycetes</taxon>
        <taxon>Agaricomycetidae</taxon>
        <taxon>Agaricales</taxon>
        <taxon>Agaricineae</taxon>
        <taxon>Psathyrellaceae</taxon>
        <taxon>Ephemerocybe</taxon>
    </lineage>
</organism>
<dbReference type="EMBL" id="JAACJK010000223">
    <property type="protein sequence ID" value="KAF5313626.1"/>
    <property type="molecule type" value="Genomic_DNA"/>
</dbReference>
<accession>A0A8H5AZ03</accession>
<feature type="repeat" description="WD" evidence="3">
    <location>
        <begin position="56"/>
        <end position="90"/>
    </location>
</feature>
<dbReference type="InterPro" id="IPR050349">
    <property type="entry name" value="WD_LIS1/nudF_dynein_reg"/>
</dbReference>
<feature type="repeat" description="WD" evidence="3">
    <location>
        <begin position="15"/>
        <end position="45"/>
    </location>
</feature>
<feature type="transmembrane region" description="Helical" evidence="4">
    <location>
        <begin position="347"/>
        <end position="369"/>
    </location>
</feature>
<dbReference type="Proteomes" id="UP000541558">
    <property type="component" value="Unassembled WGS sequence"/>
</dbReference>
<evidence type="ECO:0000313" key="6">
    <source>
        <dbReference type="Proteomes" id="UP000541558"/>
    </source>
</evidence>
<evidence type="ECO:0000256" key="2">
    <source>
        <dbReference type="ARBA" id="ARBA00022737"/>
    </source>
</evidence>
<dbReference type="InterPro" id="IPR015943">
    <property type="entry name" value="WD40/YVTN_repeat-like_dom_sf"/>
</dbReference>
<protein>
    <submittedName>
        <fullName evidence="5">Uncharacterized protein</fullName>
    </submittedName>
</protein>
<dbReference type="SMART" id="SM00320">
    <property type="entry name" value="WD40"/>
    <property type="match status" value="3"/>
</dbReference>
<evidence type="ECO:0000256" key="4">
    <source>
        <dbReference type="SAM" id="Phobius"/>
    </source>
</evidence>
<keyword evidence="1 3" id="KW-0853">WD repeat</keyword>
<keyword evidence="6" id="KW-1185">Reference proteome</keyword>
<dbReference type="Pfam" id="PF00400">
    <property type="entry name" value="WD40"/>
    <property type="match status" value="2"/>
</dbReference>
<sequence length="429" mass="47674">MAEPKIGNYSRSHKLTPHFAPVNSIVFSPDGKYMASGGDDGRISILFSPEGTVQTIQSNQDSVVVLNWMKTSQRAQLLLSGGADGTVKLWRQNKSTAFTLIQSMTVMDHPIEDIDVLGTKLAVVGNGGLFFYKVNPHEYHPSTEGAFEPIHTVLDGIIGGRIQSDQGKIRSVRFIGRGGAVVVGMLNRVLLGWDLVTKRRIFRERLETRIGNMEWNEESRRLAIWNLYDGIDVYEIQATFAVRPIKISLKIERNYVAQIRFLTEDVLVVGSDNAVVQIVSIQNQSVIKKLKQNSKCHLVQAVACCRRTIVETGIVQHVIAGGSSEIDAGGEIRVWNTKGPLFVAKSWWSFASSAFVLMVVVLATIHIMAYSRMICAGEGDDELTALCEQTIASSNWVIEASQGLIELSRRLTEMAFDKAEEWRRVYGTE</sequence>
<keyword evidence="4" id="KW-0472">Membrane</keyword>
<keyword evidence="2" id="KW-0677">Repeat</keyword>
<dbReference type="OrthoDB" id="3238562at2759"/>
<dbReference type="Gene3D" id="2.130.10.10">
    <property type="entry name" value="YVTN repeat-like/Quinoprotein amine dehydrogenase"/>
    <property type="match status" value="1"/>
</dbReference>
<gene>
    <name evidence="5" type="ORF">D9611_010067</name>
</gene>
<dbReference type="InterPro" id="IPR001680">
    <property type="entry name" value="WD40_rpt"/>
</dbReference>
<dbReference type="PANTHER" id="PTHR44129">
    <property type="entry name" value="WD REPEAT-CONTAINING PROTEIN POP1"/>
    <property type="match status" value="1"/>
</dbReference>
<name>A0A8H5AZ03_9AGAR</name>